<evidence type="ECO:0000256" key="1">
    <source>
        <dbReference type="ARBA" id="ARBA00022448"/>
    </source>
</evidence>
<sequence length="206" mass="20666">MRTYAIQRTVLCALSCIGAAASLAAFGASGDINVGRALYVKDGCYECHGYVGQGSLMSGPSLAPSPIPLSAMIAYVHAPKGQMPPYSLNILSDREIADIHAYLSSIPPAPTADSISLLADSGTQTQVPTQAGRSESVFAARCAGCHGAQGGGGAGPSLIGAAARLGGAAGIAAFVKAPSGAMPRLFPGVITEQDVALVSSYVATLK</sequence>
<evidence type="ECO:0000313" key="9">
    <source>
        <dbReference type="EMBL" id="MFM0635886.1"/>
    </source>
</evidence>
<evidence type="ECO:0000259" key="8">
    <source>
        <dbReference type="PROSITE" id="PS51007"/>
    </source>
</evidence>
<keyword evidence="2 6" id="KW-0349">Heme</keyword>
<feature type="domain" description="Cytochrome c" evidence="8">
    <location>
        <begin position="129"/>
        <end position="206"/>
    </location>
</feature>
<dbReference type="InterPro" id="IPR009056">
    <property type="entry name" value="Cyt_c-like_dom"/>
</dbReference>
<dbReference type="EMBL" id="JAQQCF010000002">
    <property type="protein sequence ID" value="MFM0635886.1"/>
    <property type="molecule type" value="Genomic_DNA"/>
</dbReference>
<name>A0ABW9DPB1_9BURK</name>
<dbReference type="PROSITE" id="PS51007">
    <property type="entry name" value="CYTC"/>
    <property type="match status" value="2"/>
</dbReference>
<evidence type="ECO:0000256" key="7">
    <source>
        <dbReference type="SAM" id="SignalP"/>
    </source>
</evidence>
<dbReference type="SUPFAM" id="SSF46626">
    <property type="entry name" value="Cytochrome c"/>
    <property type="match status" value="2"/>
</dbReference>
<keyword evidence="3 6" id="KW-0479">Metal-binding</keyword>
<evidence type="ECO:0000313" key="10">
    <source>
        <dbReference type="Proteomes" id="UP001629432"/>
    </source>
</evidence>
<gene>
    <name evidence="9" type="ORF">PQQ63_04140</name>
</gene>
<keyword evidence="7" id="KW-0732">Signal</keyword>
<evidence type="ECO:0000256" key="5">
    <source>
        <dbReference type="ARBA" id="ARBA00023004"/>
    </source>
</evidence>
<evidence type="ECO:0000256" key="4">
    <source>
        <dbReference type="ARBA" id="ARBA00022982"/>
    </source>
</evidence>
<dbReference type="RefSeq" id="WP_408333555.1">
    <property type="nucleotide sequence ID" value="NZ_JAQQCF010000002.1"/>
</dbReference>
<dbReference type="InterPro" id="IPR051811">
    <property type="entry name" value="Cytochrome_c550/c551-like"/>
</dbReference>
<accession>A0ABW9DPB1</accession>
<dbReference type="Gene3D" id="1.10.760.10">
    <property type="entry name" value="Cytochrome c-like domain"/>
    <property type="match status" value="2"/>
</dbReference>
<evidence type="ECO:0000256" key="2">
    <source>
        <dbReference type="ARBA" id="ARBA00022617"/>
    </source>
</evidence>
<feature type="signal peptide" evidence="7">
    <location>
        <begin position="1"/>
        <end position="27"/>
    </location>
</feature>
<proteinExistence type="predicted"/>
<dbReference type="Pfam" id="PF13442">
    <property type="entry name" value="Cytochrome_CBB3"/>
    <property type="match status" value="2"/>
</dbReference>
<feature type="domain" description="Cytochrome c" evidence="8">
    <location>
        <begin position="30"/>
        <end position="107"/>
    </location>
</feature>
<reference evidence="9 10" key="1">
    <citation type="journal article" date="2024" name="Chem. Sci.">
        <title>Discovery of megapolipeptins by genome mining of a Burkholderiales bacteria collection.</title>
        <authorList>
            <person name="Paulo B.S."/>
            <person name="Recchia M.J.J."/>
            <person name="Lee S."/>
            <person name="Fergusson C.H."/>
            <person name="Romanowski S.B."/>
            <person name="Hernandez A."/>
            <person name="Krull N."/>
            <person name="Liu D.Y."/>
            <person name="Cavanagh H."/>
            <person name="Bos A."/>
            <person name="Gray C.A."/>
            <person name="Murphy B.T."/>
            <person name="Linington R.G."/>
            <person name="Eustaquio A.S."/>
        </authorList>
    </citation>
    <scope>NUCLEOTIDE SEQUENCE [LARGE SCALE GENOMIC DNA]</scope>
    <source>
        <strain evidence="9 10">RL17-338-BIC-A</strain>
    </source>
</reference>
<evidence type="ECO:0000256" key="3">
    <source>
        <dbReference type="ARBA" id="ARBA00022723"/>
    </source>
</evidence>
<evidence type="ECO:0000256" key="6">
    <source>
        <dbReference type="PROSITE-ProRule" id="PRU00433"/>
    </source>
</evidence>
<dbReference type="Proteomes" id="UP001629432">
    <property type="component" value="Unassembled WGS sequence"/>
</dbReference>
<keyword evidence="1" id="KW-0813">Transport</keyword>
<keyword evidence="10" id="KW-1185">Reference proteome</keyword>
<dbReference type="PANTHER" id="PTHR37823:SF1">
    <property type="entry name" value="CYTOCHROME C-553-LIKE"/>
    <property type="match status" value="1"/>
</dbReference>
<dbReference type="InterPro" id="IPR036909">
    <property type="entry name" value="Cyt_c-like_dom_sf"/>
</dbReference>
<dbReference type="PANTHER" id="PTHR37823">
    <property type="entry name" value="CYTOCHROME C-553-LIKE"/>
    <property type="match status" value="1"/>
</dbReference>
<feature type="chain" id="PRO_5045223983" evidence="7">
    <location>
        <begin position="28"/>
        <end position="206"/>
    </location>
</feature>
<keyword evidence="5 6" id="KW-0408">Iron</keyword>
<organism evidence="9 10">
    <name type="scientific">Paraburkholderia metrosideri</name>
    <dbReference type="NCBI Taxonomy" id="580937"/>
    <lineage>
        <taxon>Bacteria</taxon>
        <taxon>Pseudomonadati</taxon>
        <taxon>Pseudomonadota</taxon>
        <taxon>Betaproteobacteria</taxon>
        <taxon>Burkholderiales</taxon>
        <taxon>Burkholderiaceae</taxon>
        <taxon>Paraburkholderia</taxon>
    </lineage>
</organism>
<keyword evidence="4" id="KW-0249">Electron transport</keyword>
<protein>
    <submittedName>
        <fullName evidence="9">Cytochrome c</fullName>
    </submittedName>
</protein>
<comment type="caution">
    <text evidence="9">The sequence shown here is derived from an EMBL/GenBank/DDBJ whole genome shotgun (WGS) entry which is preliminary data.</text>
</comment>